<dbReference type="EMBL" id="LAZR01042853">
    <property type="protein sequence ID" value="KKL08504.1"/>
    <property type="molecule type" value="Genomic_DNA"/>
</dbReference>
<organism evidence="1">
    <name type="scientific">marine sediment metagenome</name>
    <dbReference type="NCBI Taxonomy" id="412755"/>
    <lineage>
        <taxon>unclassified sequences</taxon>
        <taxon>metagenomes</taxon>
        <taxon>ecological metagenomes</taxon>
    </lineage>
</organism>
<accession>A0A0F9AG40</accession>
<reference evidence="1" key="1">
    <citation type="journal article" date="2015" name="Nature">
        <title>Complex archaea that bridge the gap between prokaryotes and eukaryotes.</title>
        <authorList>
            <person name="Spang A."/>
            <person name="Saw J.H."/>
            <person name="Jorgensen S.L."/>
            <person name="Zaremba-Niedzwiedzka K."/>
            <person name="Martijn J."/>
            <person name="Lind A.E."/>
            <person name="van Eijk R."/>
            <person name="Schleper C."/>
            <person name="Guy L."/>
            <person name="Ettema T.J."/>
        </authorList>
    </citation>
    <scope>NUCLEOTIDE SEQUENCE</scope>
</reference>
<protein>
    <submittedName>
        <fullName evidence="1">Uncharacterized protein</fullName>
    </submittedName>
</protein>
<sequence>MTENSQENTELKDDLMAFRNAFLDLKKEVDITCE</sequence>
<feature type="non-terminal residue" evidence="1">
    <location>
        <position position="34"/>
    </location>
</feature>
<name>A0A0F9AG40_9ZZZZ</name>
<dbReference type="AlphaFoldDB" id="A0A0F9AG40"/>
<gene>
    <name evidence="1" type="ORF">LCGC14_2575230</name>
</gene>
<proteinExistence type="predicted"/>
<evidence type="ECO:0000313" key="1">
    <source>
        <dbReference type="EMBL" id="KKL08504.1"/>
    </source>
</evidence>
<comment type="caution">
    <text evidence="1">The sequence shown here is derived from an EMBL/GenBank/DDBJ whole genome shotgun (WGS) entry which is preliminary data.</text>
</comment>